<accession>A0ABX1K370</accession>
<sequence length="87" mass="9000">MTVATWSDWRAAVGADVPAGPHGTWTVRSCSDRRTSAGWATWDVTFLAPAGTGQETVVLDLPLAGPQTLLAVPSAAHPDGALLVATF</sequence>
<keyword evidence="2" id="KW-1185">Reference proteome</keyword>
<protein>
    <submittedName>
        <fullName evidence="1">Uncharacterized protein</fullName>
    </submittedName>
</protein>
<name>A0ABX1K370_9CELL</name>
<gene>
    <name evidence="1" type="ORF">HGA02_16190</name>
</gene>
<organism evidence="1 2">
    <name type="scientific">Cellulomonas septica</name>
    <dbReference type="NCBI Taxonomy" id="285080"/>
    <lineage>
        <taxon>Bacteria</taxon>
        <taxon>Bacillati</taxon>
        <taxon>Actinomycetota</taxon>
        <taxon>Actinomycetes</taxon>
        <taxon>Micrococcales</taxon>
        <taxon>Cellulomonadaceae</taxon>
        <taxon>Cellulomonas</taxon>
    </lineage>
</organism>
<dbReference type="EMBL" id="JAAXOY010000535">
    <property type="protein sequence ID" value="NKY41008.1"/>
    <property type="molecule type" value="Genomic_DNA"/>
</dbReference>
<evidence type="ECO:0000313" key="2">
    <source>
        <dbReference type="Proteomes" id="UP000777774"/>
    </source>
</evidence>
<evidence type="ECO:0000313" key="1">
    <source>
        <dbReference type="EMBL" id="NKY41008.1"/>
    </source>
</evidence>
<comment type="caution">
    <text evidence="1">The sequence shown here is derived from an EMBL/GenBank/DDBJ whole genome shotgun (WGS) entry which is preliminary data.</text>
</comment>
<dbReference type="Proteomes" id="UP000777774">
    <property type="component" value="Unassembled WGS sequence"/>
</dbReference>
<dbReference type="RefSeq" id="WP_168680114.1">
    <property type="nucleotide sequence ID" value="NZ_JAAXOY010000535.1"/>
</dbReference>
<reference evidence="1 2" key="1">
    <citation type="submission" date="2020-04" db="EMBL/GenBank/DDBJ databases">
        <title>MicrobeNet Type strains.</title>
        <authorList>
            <person name="Nicholson A.C."/>
        </authorList>
    </citation>
    <scope>NUCLEOTIDE SEQUENCE [LARGE SCALE GENOMIC DNA]</scope>
    <source>
        <strain evidence="1 2">ATCC BAA-787</strain>
    </source>
</reference>
<proteinExistence type="predicted"/>
<feature type="non-terminal residue" evidence="1">
    <location>
        <position position="87"/>
    </location>
</feature>